<comment type="caution">
    <text evidence="1">The sequence shown here is derived from an EMBL/GenBank/DDBJ whole genome shotgun (WGS) entry which is preliminary data.</text>
</comment>
<dbReference type="EMBL" id="JBHSGO010000122">
    <property type="protein sequence ID" value="MFC4665754.1"/>
    <property type="molecule type" value="Genomic_DNA"/>
</dbReference>
<sequence>MKTIIILIISFMFISLGLLPIRDGMIFLCDASEIYVVQVVRSNLQKCSFMRTVKFVSVAVYLLNNIVSYAIQNVSKTSLTYTDIYAFEG</sequence>
<proteinExistence type="predicted"/>
<gene>
    <name evidence="1" type="ORF">ACFO3G_03895</name>
</gene>
<evidence type="ECO:0000313" key="1">
    <source>
        <dbReference type="EMBL" id="MFC4665754.1"/>
    </source>
</evidence>
<name>A0ABV9K750_9PORP</name>
<dbReference type="RefSeq" id="WP_380078164.1">
    <property type="nucleotide sequence ID" value="NZ_JBHSGO010000122.1"/>
</dbReference>
<dbReference type="Proteomes" id="UP001596020">
    <property type="component" value="Unassembled WGS sequence"/>
</dbReference>
<organism evidence="1 2">
    <name type="scientific">Falsiporphyromonas endometrii</name>
    <dbReference type="NCBI Taxonomy" id="1387297"/>
    <lineage>
        <taxon>Bacteria</taxon>
        <taxon>Pseudomonadati</taxon>
        <taxon>Bacteroidota</taxon>
        <taxon>Bacteroidia</taxon>
        <taxon>Bacteroidales</taxon>
        <taxon>Porphyromonadaceae</taxon>
        <taxon>Falsiporphyromonas</taxon>
    </lineage>
</organism>
<accession>A0ABV9K750</accession>
<protein>
    <submittedName>
        <fullName evidence="1">Uncharacterized protein</fullName>
    </submittedName>
</protein>
<keyword evidence="2" id="KW-1185">Reference proteome</keyword>
<reference evidence="2" key="1">
    <citation type="journal article" date="2019" name="Int. J. Syst. Evol. Microbiol.">
        <title>The Global Catalogue of Microorganisms (GCM) 10K type strain sequencing project: providing services to taxonomists for standard genome sequencing and annotation.</title>
        <authorList>
            <consortium name="The Broad Institute Genomics Platform"/>
            <consortium name="The Broad Institute Genome Sequencing Center for Infectious Disease"/>
            <person name="Wu L."/>
            <person name="Ma J."/>
        </authorList>
    </citation>
    <scope>NUCLEOTIDE SEQUENCE [LARGE SCALE GENOMIC DNA]</scope>
    <source>
        <strain evidence="2">CGMCC 4.7357</strain>
    </source>
</reference>
<evidence type="ECO:0000313" key="2">
    <source>
        <dbReference type="Proteomes" id="UP001596020"/>
    </source>
</evidence>